<keyword evidence="9" id="KW-0675">Receptor</keyword>
<dbReference type="FunFam" id="1.20.1070.10:FF:000181">
    <property type="entry name" value="Thyrotropin receptor"/>
    <property type="match status" value="1"/>
</dbReference>
<feature type="region of interest" description="Disordered" evidence="11">
    <location>
        <begin position="651"/>
        <end position="712"/>
    </location>
</feature>
<feature type="transmembrane region" description="Helical" evidence="12">
    <location>
        <begin position="268"/>
        <end position="292"/>
    </location>
</feature>
<dbReference type="InterPro" id="IPR026906">
    <property type="entry name" value="LRR_5"/>
</dbReference>
<dbReference type="CDD" id="cd15136">
    <property type="entry name" value="7tmA_Glyco_hormone_R"/>
    <property type="match status" value="1"/>
</dbReference>
<accession>A0A2T7NZD4</accession>
<dbReference type="Gene3D" id="1.20.1070.10">
    <property type="entry name" value="Rhodopsin 7-helix transmembrane proteins"/>
    <property type="match status" value="1"/>
</dbReference>
<dbReference type="InterPro" id="IPR000276">
    <property type="entry name" value="GPCR_Rhodpsn"/>
</dbReference>
<organism evidence="14 15">
    <name type="scientific">Pomacea canaliculata</name>
    <name type="common">Golden apple snail</name>
    <dbReference type="NCBI Taxonomy" id="400727"/>
    <lineage>
        <taxon>Eukaryota</taxon>
        <taxon>Metazoa</taxon>
        <taxon>Spiralia</taxon>
        <taxon>Lophotrochozoa</taxon>
        <taxon>Mollusca</taxon>
        <taxon>Gastropoda</taxon>
        <taxon>Caenogastropoda</taxon>
        <taxon>Architaenioglossa</taxon>
        <taxon>Ampullarioidea</taxon>
        <taxon>Ampullariidae</taxon>
        <taxon>Pomacea</taxon>
    </lineage>
</organism>
<dbReference type="GO" id="GO:0007189">
    <property type="term" value="P:adenylate cyclase-activating G protein-coupled receptor signaling pathway"/>
    <property type="evidence" value="ECO:0007669"/>
    <property type="project" value="TreeGrafter"/>
</dbReference>
<keyword evidence="10" id="KW-0807">Transducer</keyword>
<feature type="transmembrane region" description="Helical" evidence="12">
    <location>
        <begin position="348"/>
        <end position="369"/>
    </location>
</feature>
<dbReference type="OrthoDB" id="5981530at2759"/>
<dbReference type="InterPro" id="IPR002131">
    <property type="entry name" value="Gphrmn_rcpt_fam"/>
</dbReference>
<dbReference type="PANTHER" id="PTHR24372:SF74">
    <property type="entry name" value="LP13728P"/>
    <property type="match status" value="1"/>
</dbReference>
<dbReference type="Pfam" id="PF00001">
    <property type="entry name" value="7tm_1"/>
    <property type="match status" value="1"/>
</dbReference>
<evidence type="ECO:0000256" key="5">
    <source>
        <dbReference type="ARBA" id="ARBA00022737"/>
    </source>
</evidence>
<comment type="subcellular location">
    <subcellularLocation>
        <location evidence="1">Cell membrane</location>
        <topology evidence="1">Multi-pass membrane protein</topology>
    </subcellularLocation>
</comment>
<keyword evidence="7" id="KW-0297">G-protein coupled receptor</keyword>
<dbReference type="Gene3D" id="3.80.10.10">
    <property type="entry name" value="Ribonuclease Inhibitor"/>
    <property type="match status" value="1"/>
</dbReference>
<keyword evidence="15" id="KW-1185">Reference proteome</keyword>
<dbReference type="Proteomes" id="UP000245119">
    <property type="component" value="Linkage Group LG8"/>
</dbReference>
<dbReference type="EMBL" id="PZQS01000008">
    <property type="protein sequence ID" value="PVD26535.1"/>
    <property type="molecule type" value="Genomic_DNA"/>
</dbReference>
<dbReference type="SUPFAM" id="SSF81321">
    <property type="entry name" value="Family A G protein-coupled receptor-like"/>
    <property type="match status" value="1"/>
</dbReference>
<evidence type="ECO:0000256" key="7">
    <source>
        <dbReference type="ARBA" id="ARBA00023040"/>
    </source>
</evidence>
<evidence type="ECO:0000313" key="15">
    <source>
        <dbReference type="Proteomes" id="UP000245119"/>
    </source>
</evidence>
<reference evidence="14 15" key="1">
    <citation type="submission" date="2018-04" db="EMBL/GenBank/DDBJ databases">
        <title>The genome of golden apple snail Pomacea canaliculata provides insight into stress tolerance and invasive adaptation.</title>
        <authorList>
            <person name="Liu C."/>
            <person name="Liu B."/>
            <person name="Ren Y."/>
            <person name="Zhang Y."/>
            <person name="Wang H."/>
            <person name="Li S."/>
            <person name="Jiang F."/>
            <person name="Yin L."/>
            <person name="Zhang G."/>
            <person name="Qian W."/>
            <person name="Fan W."/>
        </authorList>
    </citation>
    <scope>NUCLEOTIDE SEQUENCE [LARGE SCALE GENOMIC DNA]</scope>
    <source>
        <strain evidence="14">SZHN2017</strain>
        <tissue evidence="14">Muscle</tissue>
    </source>
</reference>
<evidence type="ECO:0000256" key="3">
    <source>
        <dbReference type="ARBA" id="ARBA00022614"/>
    </source>
</evidence>
<keyword evidence="6 12" id="KW-1133">Transmembrane helix</keyword>
<dbReference type="AlphaFoldDB" id="A0A2T7NZD4"/>
<evidence type="ECO:0000256" key="12">
    <source>
        <dbReference type="SAM" id="Phobius"/>
    </source>
</evidence>
<feature type="compositionally biased region" description="Basic and acidic residues" evidence="11">
    <location>
        <begin position="899"/>
        <end position="908"/>
    </location>
</feature>
<feature type="compositionally biased region" description="Gly residues" evidence="11">
    <location>
        <begin position="653"/>
        <end position="664"/>
    </location>
</feature>
<feature type="compositionally biased region" description="Polar residues" evidence="11">
    <location>
        <begin position="598"/>
        <end position="621"/>
    </location>
</feature>
<dbReference type="InterPro" id="IPR032675">
    <property type="entry name" value="LRR_dom_sf"/>
</dbReference>
<name>A0A2T7NZD4_POMCA</name>
<feature type="transmembrane region" description="Helical" evidence="12">
    <location>
        <begin position="478"/>
        <end position="501"/>
    </location>
</feature>
<protein>
    <recommendedName>
        <fullName evidence="13">G-protein coupled receptors family 1 profile domain-containing protein</fullName>
    </recommendedName>
</protein>
<keyword evidence="2" id="KW-1003">Cell membrane</keyword>
<evidence type="ECO:0000256" key="9">
    <source>
        <dbReference type="ARBA" id="ARBA00023170"/>
    </source>
</evidence>
<feature type="domain" description="G-protein coupled receptors family 1 profile" evidence="13">
    <location>
        <begin position="283"/>
        <end position="530"/>
    </location>
</feature>
<dbReference type="GO" id="GO:0009755">
    <property type="term" value="P:hormone-mediated signaling pathway"/>
    <property type="evidence" value="ECO:0007669"/>
    <property type="project" value="TreeGrafter"/>
</dbReference>
<feature type="compositionally biased region" description="Polar residues" evidence="11">
    <location>
        <begin position="776"/>
        <end position="786"/>
    </location>
</feature>
<dbReference type="Pfam" id="PF13306">
    <property type="entry name" value="LRR_5"/>
    <property type="match status" value="1"/>
</dbReference>
<feature type="region of interest" description="Disordered" evidence="11">
    <location>
        <begin position="198"/>
        <end position="217"/>
    </location>
</feature>
<evidence type="ECO:0000259" key="13">
    <source>
        <dbReference type="PROSITE" id="PS50262"/>
    </source>
</evidence>
<proteinExistence type="predicted"/>
<dbReference type="SUPFAM" id="SSF52058">
    <property type="entry name" value="L domain-like"/>
    <property type="match status" value="1"/>
</dbReference>
<evidence type="ECO:0000256" key="11">
    <source>
        <dbReference type="SAM" id="MobiDB-lite"/>
    </source>
</evidence>
<dbReference type="PRINTS" id="PR00237">
    <property type="entry name" value="GPCRRHODOPSN"/>
</dbReference>
<evidence type="ECO:0000256" key="4">
    <source>
        <dbReference type="ARBA" id="ARBA00022692"/>
    </source>
</evidence>
<dbReference type="GO" id="GO:0016500">
    <property type="term" value="F:protein-hormone receptor activity"/>
    <property type="evidence" value="ECO:0007669"/>
    <property type="project" value="InterPro"/>
</dbReference>
<feature type="transmembrane region" description="Helical" evidence="12">
    <location>
        <begin position="304"/>
        <end position="325"/>
    </location>
</feature>
<feature type="transmembrane region" description="Helical" evidence="12">
    <location>
        <begin position="433"/>
        <end position="457"/>
    </location>
</feature>
<feature type="region of interest" description="Disordered" evidence="11">
    <location>
        <begin position="598"/>
        <end position="623"/>
    </location>
</feature>
<dbReference type="PROSITE" id="PS00237">
    <property type="entry name" value="G_PROTEIN_RECEP_F1_1"/>
    <property type="match status" value="1"/>
</dbReference>
<sequence length="908" mass="99283">MINTCGGHVFRRIWKSGLTTVPDFSTFSTMSPSHNQSMYEIDLTINKIKRIPKGSFRNIRTWLLRLEYTMIEEIEDYAFKGSQIFNLDFQNNPNLQVLGENAFSGIADLNSLNLSKTRISYLPTEGLSNISELNVEDTPSLKQFPSVFKFSRIDVARLTYPHHCCAFQHPEKQNPLEYLEHEARRQKMMLQHLCVTSSPAPHLSPSSPPDDGGGGLGGFHDFHPAATNVTVEHDTCSTFTVRKNYANVICTPQPNAFNPCEDVMGYEWLRVVVWFVLLAALCGNMVVIVVLVTGRGKMTVPKFLMCNLSFADLLMGLYLLLLASIDVHSLGEYFTHAVSWQNDGGCQVAGFLTVFSSELSVFVLMVITVERWYAISYAIHLTKRLRIKQAWGLMLTGWLYASTMALLPLVGVSGYGAVSMCLPMEAKDIWDKLYIVAILLLNGLAFTVICGCYISMFMKVRASDTMARSNDATIAKRMSILVLTNFICWAPIAFFGLTASFGFPMIDISNSKILLVFFYPLNSCANPFLYVILTKQFRKDVFILLGRYGVCTQRANQYKGTLTRKSVTTSRHNGLVLQSVPHHHSDLTFLSHVSTKSSRCSLNGNTPKHSPQGTPHASPRQSPREAFKRLGFLQAASSLVSQAAAAAVSAAASGGGGGGGGGAALNGSSSAPETPNSGGGGVKHGAGKERRLSVVPESSQVSDDGGSGTHEERVLEARDSLRDLFDGKPLGRVRSASEYVVLYPPAAAAAAAAKDRDLGREGRRRSSRYLLDKQPSLDTSISSNTETSYISDSSWTRMDSFGSGQEGEWPGTARAVATSRKTSMESGCGERVGSPSLACARIRTRSSDVTAAARQRLASDGDSPTRPLPHYQLVRITHGSTILQDDNCSSGTDEDYLDDESKVKQSLL</sequence>
<dbReference type="GO" id="GO:0008528">
    <property type="term" value="F:G protein-coupled peptide receptor activity"/>
    <property type="evidence" value="ECO:0007669"/>
    <property type="project" value="TreeGrafter"/>
</dbReference>
<evidence type="ECO:0000313" key="14">
    <source>
        <dbReference type="EMBL" id="PVD26535.1"/>
    </source>
</evidence>
<feature type="region of interest" description="Disordered" evidence="11">
    <location>
        <begin position="750"/>
        <end position="786"/>
    </location>
</feature>
<comment type="caution">
    <text evidence="14">The sequence shown here is derived from an EMBL/GenBank/DDBJ whole genome shotgun (WGS) entry which is preliminary data.</text>
</comment>
<evidence type="ECO:0000256" key="6">
    <source>
        <dbReference type="ARBA" id="ARBA00022989"/>
    </source>
</evidence>
<keyword evidence="4 12" id="KW-0812">Transmembrane</keyword>
<keyword evidence="5" id="KW-0677">Repeat</keyword>
<dbReference type="GO" id="GO:0005886">
    <property type="term" value="C:plasma membrane"/>
    <property type="evidence" value="ECO:0007669"/>
    <property type="project" value="UniProtKB-SubCell"/>
</dbReference>
<keyword evidence="3" id="KW-0433">Leucine-rich repeat</keyword>
<keyword evidence="8 12" id="KW-0472">Membrane</keyword>
<dbReference type="PROSITE" id="PS50262">
    <property type="entry name" value="G_PROTEIN_RECEP_F1_2"/>
    <property type="match status" value="1"/>
</dbReference>
<feature type="region of interest" description="Disordered" evidence="11">
    <location>
        <begin position="885"/>
        <end position="908"/>
    </location>
</feature>
<evidence type="ECO:0000256" key="1">
    <source>
        <dbReference type="ARBA" id="ARBA00004651"/>
    </source>
</evidence>
<evidence type="ECO:0000256" key="2">
    <source>
        <dbReference type="ARBA" id="ARBA00022475"/>
    </source>
</evidence>
<feature type="transmembrane region" description="Helical" evidence="12">
    <location>
        <begin position="390"/>
        <end position="413"/>
    </location>
</feature>
<dbReference type="PRINTS" id="PR00373">
    <property type="entry name" value="GLYCHORMONER"/>
</dbReference>
<gene>
    <name evidence="14" type="ORF">C0Q70_14212</name>
</gene>
<dbReference type="InterPro" id="IPR017452">
    <property type="entry name" value="GPCR_Rhodpsn_7TM"/>
</dbReference>
<dbReference type="PANTHER" id="PTHR24372">
    <property type="entry name" value="GLYCOPROTEIN HORMONE RECEPTOR"/>
    <property type="match status" value="1"/>
</dbReference>
<evidence type="ECO:0000256" key="8">
    <source>
        <dbReference type="ARBA" id="ARBA00023136"/>
    </source>
</evidence>
<evidence type="ECO:0000256" key="10">
    <source>
        <dbReference type="ARBA" id="ARBA00023224"/>
    </source>
</evidence>
<dbReference type="STRING" id="400727.A0A2T7NZD4"/>